<feature type="region of interest" description="Disordered" evidence="10">
    <location>
        <begin position="150"/>
        <end position="170"/>
    </location>
</feature>
<feature type="region of interest" description="Disordered" evidence="10">
    <location>
        <begin position="790"/>
        <end position="820"/>
    </location>
</feature>
<evidence type="ECO:0000256" key="8">
    <source>
        <dbReference type="ARBA" id="ARBA00023163"/>
    </source>
</evidence>
<dbReference type="GO" id="GO:0001164">
    <property type="term" value="F:RNA polymerase I core promoter sequence-specific DNA binding"/>
    <property type="evidence" value="ECO:0007669"/>
    <property type="project" value="InterPro"/>
</dbReference>
<keyword evidence="7" id="KW-0238">DNA-binding</keyword>
<dbReference type="GO" id="GO:0070860">
    <property type="term" value="C:RNA polymerase I core factor complex"/>
    <property type="evidence" value="ECO:0007669"/>
    <property type="project" value="InterPro"/>
</dbReference>
<dbReference type="GO" id="GO:0008270">
    <property type="term" value="F:zinc ion binding"/>
    <property type="evidence" value="ECO:0007669"/>
    <property type="project" value="UniProtKB-KW"/>
</dbReference>
<dbReference type="GO" id="GO:0005668">
    <property type="term" value="C:RNA polymerase transcription factor SL1 complex"/>
    <property type="evidence" value="ECO:0007669"/>
    <property type="project" value="TreeGrafter"/>
</dbReference>
<dbReference type="InterPro" id="IPR048538">
    <property type="entry name" value="Rrn7_cyclin_C"/>
</dbReference>
<evidence type="ECO:0000256" key="1">
    <source>
        <dbReference type="ARBA" id="ARBA00004604"/>
    </source>
</evidence>
<evidence type="ECO:0000313" key="12">
    <source>
        <dbReference type="EMBL" id="CAG6787397.1"/>
    </source>
</evidence>
<keyword evidence="9" id="KW-0539">Nucleus</keyword>
<feature type="region of interest" description="Disordered" evidence="10">
    <location>
        <begin position="661"/>
        <end position="689"/>
    </location>
</feature>
<keyword evidence="4" id="KW-0863">Zinc-finger</keyword>
<proteinExistence type="inferred from homology"/>
<accession>A0A8D9BQS0</accession>
<feature type="compositionally biased region" description="Acidic residues" evidence="10">
    <location>
        <begin position="801"/>
        <end position="820"/>
    </location>
</feature>
<evidence type="ECO:0000256" key="10">
    <source>
        <dbReference type="SAM" id="MobiDB-lite"/>
    </source>
</evidence>
<keyword evidence="3" id="KW-0479">Metal-binding</keyword>
<organism evidence="12">
    <name type="scientific">Cacopsylla melanoneura</name>
    <dbReference type="NCBI Taxonomy" id="428564"/>
    <lineage>
        <taxon>Eukaryota</taxon>
        <taxon>Metazoa</taxon>
        <taxon>Ecdysozoa</taxon>
        <taxon>Arthropoda</taxon>
        <taxon>Hexapoda</taxon>
        <taxon>Insecta</taxon>
        <taxon>Pterygota</taxon>
        <taxon>Neoptera</taxon>
        <taxon>Paraneoptera</taxon>
        <taxon>Hemiptera</taxon>
        <taxon>Sternorrhyncha</taxon>
        <taxon>Psylloidea</taxon>
        <taxon>Psyllidae</taxon>
        <taxon>Psyllinae</taxon>
        <taxon>Cacopsylla</taxon>
    </lineage>
</organism>
<keyword evidence="5" id="KW-0862">Zinc</keyword>
<reference evidence="12" key="1">
    <citation type="submission" date="2021-05" db="EMBL/GenBank/DDBJ databases">
        <authorList>
            <person name="Alioto T."/>
            <person name="Alioto T."/>
            <person name="Gomez Garrido J."/>
        </authorList>
    </citation>
    <scope>NUCLEOTIDE SEQUENCE</scope>
</reference>
<evidence type="ECO:0000259" key="11">
    <source>
        <dbReference type="Pfam" id="PF20645"/>
    </source>
</evidence>
<dbReference type="PANTHER" id="PTHR31576:SF2">
    <property type="entry name" value="TATA BOX-BINDING PROTEIN-ASSOCIATED FACTOR RNA POLYMERASE I SUBUNIT B"/>
    <property type="match status" value="1"/>
</dbReference>
<feature type="compositionally biased region" description="Basic residues" evidence="10">
    <location>
        <begin position="672"/>
        <end position="686"/>
    </location>
</feature>
<evidence type="ECO:0000256" key="3">
    <source>
        <dbReference type="ARBA" id="ARBA00022723"/>
    </source>
</evidence>
<evidence type="ECO:0000256" key="7">
    <source>
        <dbReference type="ARBA" id="ARBA00023125"/>
    </source>
</evidence>
<dbReference type="AlphaFoldDB" id="A0A8D9BQS0"/>
<evidence type="ECO:0000256" key="4">
    <source>
        <dbReference type="ARBA" id="ARBA00022771"/>
    </source>
</evidence>
<sequence length="820" mass="93259">MDTEQTCHVCQSSNFFEENGNYWCMECNTMSQQITAVMVDQSGPVPAEVLEDLELADETGPEIRDSDKLLTTFELLTKVLRGLSLELIELGVSPELYKVAKILWLSYLQKCGLILNKHKQPVLPAMIRERDVEILYGVQGVSRKKIITGSSRRSKKVKTKSLSSRSDRKKQRDIMQQLMLEEEGNENTLQCIQEPWSDSSRNSSAYETDEEKIKDIKLVKGSENFIKRSRRAYAKQDFKSKLMKSVNAEGSIESLKMHIGAVDVLSVLWLAIQYTNSSHLQLSDLYRLATDGYLNLDNLERFVPKQYRNYQCFRYFFRNLSRKSFVLRCGSTCTVLGMTHIKTCDIRVLIRRYVKELALPEDILPYTDLICTLSSSPSSRLLPVDRFLPEYDLTAMAIILVTVKTLLGLDDATEIELSRVAKEINKAQPSSSQPQFDYSAWWEYIECRNASIAGVHNVTFENTYTRLMSHRLAAKSFLAKGGVCKERTVKKNLLGGSKRMKSVIHSGLETLGKELEDNSTPDDLQAPLKPPLALRADEAYLPAWNQLILNQTADPELDPKVRKILETDFTRSSLDYLNPTKFSALCSQLDLPSELHEGRSPRSPIAPRVDMSVFLPRIPGNTVTPKVQAFLDRAPRTIKEEIDRVDEMLALCEIEKNIHSGEGSRAEDGKSGRKNKKSPKKKRKTKTSCENEQTLTLHIPKCQYWVIHHPNLLSLHGARYKYLYKNQRQLSRAVLTLCPVNFIALLNLCANIVRSQPYHVYASMCLLETILGKRSSVSAKTNQEKAKFWNMKLSSEKGDKDEDVTQEEDDDNEDGGFESM</sequence>
<feature type="compositionally biased region" description="Basic and acidic residues" evidence="10">
    <location>
        <begin position="661"/>
        <end position="671"/>
    </location>
</feature>
<dbReference type="InterPro" id="IPR033599">
    <property type="entry name" value="TAF1B/Rrn7"/>
</dbReference>
<feature type="compositionally biased region" description="Basic residues" evidence="10">
    <location>
        <begin position="150"/>
        <end position="159"/>
    </location>
</feature>
<protein>
    <submittedName>
        <fullName evidence="12">TATA box-binding protein-associated factor RNA polymerase I subunit B</fullName>
    </submittedName>
</protein>
<dbReference type="EMBL" id="HBUF01653690">
    <property type="protein sequence ID" value="CAG6787398.1"/>
    <property type="molecule type" value="Transcribed_RNA"/>
</dbReference>
<name>A0A8D9BQS0_9HEMI</name>
<comment type="subcellular location">
    <subcellularLocation>
        <location evidence="1">Nucleus</location>
        <location evidence="1">Nucleolus</location>
    </subcellularLocation>
</comment>
<dbReference type="Pfam" id="PF20645">
    <property type="entry name" value="Rrn7_cyclin_C"/>
    <property type="match status" value="1"/>
</dbReference>
<dbReference type="PANTHER" id="PTHR31576">
    <property type="entry name" value="TATA BOX-BINDING PROTEIN-ASSOCIATED FACTOR RNA POLYMERASE I SUBUNIT B"/>
    <property type="match status" value="1"/>
</dbReference>
<evidence type="ECO:0000256" key="6">
    <source>
        <dbReference type="ARBA" id="ARBA00023015"/>
    </source>
</evidence>
<keyword evidence="6" id="KW-0805">Transcription regulation</keyword>
<dbReference type="GO" id="GO:0042790">
    <property type="term" value="P:nucleolar large rRNA transcription by RNA polymerase I"/>
    <property type="evidence" value="ECO:0007669"/>
    <property type="project" value="TreeGrafter"/>
</dbReference>
<dbReference type="EMBL" id="HBUF01653689">
    <property type="protein sequence ID" value="CAG6787397.1"/>
    <property type="molecule type" value="Transcribed_RNA"/>
</dbReference>
<keyword evidence="8" id="KW-0804">Transcription</keyword>
<feature type="domain" description="Rrn7/TAF1B C-terminal cyclin" evidence="11">
    <location>
        <begin position="345"/>
        <end position="446"/>
    </location>
</feature>
<evidence type="ECO:0000256" key="9">
    <source>
        <dbReference type="ARBA" id="ARBA00023242"/>
    </source>
</evidence>
<evidence type="ECO:0000256" key="2">
    <source>
        <dbReference type="ARBA" id="ARBA00006899"/>
    </source>
</evidence>
<evidence type="ECO:0000256" key="5">
    <source>
        <dbReference type="ARBA" id="ARBA00022833"/>
    </source>
</evidence>
<comment type="similarity">
    <text evidence="2">Belongs to the RRN7/TAF1B family.</text>
</comment>